<dbReference type="OrthoDB" id="5425539at2759"/>
<proteinExistence type="predicted"/>
<sequence>MCIRTSPTTNALELLVDAALTIGATDEVENKGYECGTVFFSDSEVQIVLSIALGYSDSEPKRPQRYFGLLYSDAMITEYLLWPIKKENLIFAPSKCESRSQTFRALVLTISIAVETSHRIVYTRNGKQVIDVISRISTNDFTKCIRKGGLQSELSISMSQPADGFQCGHRFFRDEEIRRSLRFALENIGAHKEYPAPYTGSLFPEDRGYLLWPILSRGKLFTSGLGQVEPYFLVITREGELIDTVVKGRSSQFLRCLRTKEPPVALGSDLHRKLFVQPYRSGFKCGTDFFDDAILKISAELAQNTANHRRQYRFPESYSGHPFNEPCLLWAIKSDGSLFKRGSVGPYRLVFTLDFEIKCVGIFNNGEIKACDKVTIKANKDHDTSDYFCYKRLFKNQQLVDTARKGCKKMWKEKGRYPARYEGPGFEKKGPYFTYPVLMKGFYREYTGTTRIIINSNCELVGAITAIRHWKVLEGWKSKFVKCFRVEDGPLPPLFFFDQHDTISEHFDKN</sequence>
<dbReference type="Gene3D" id="3.10.450.30">
    <property type="entry name" value="Microbial ribonucleases"/>
    <property type="match status" value="2"/>
</dbReference>
<dbReference type="GO" id="GO:0016787">
    <property type="term" value="F:hydrolase activity"/>
    <property type="evidence" value="ECO:0007669"/>
    <property type="project" value="UniProtKB-KW"/>
</dbReference>
<dbReference type="AlphaFoldDB" id="A0A2S4PM54"/>
<dbReference type="GO" id="GO:0003723">
    <property type="term" value="F:RNA binding"/>
    <property type="evidence" value="ECO:0007669"/>
    <property type="project" value="InterPro"/>
</dbReference>
<organism evidence="3 4">
    <name type="scientific">Erysiphe pulchra</name>
    <dbReference type="NCBI Taxonomy" id="225359"/>
    <lineage>
        <taxon>Eukaryota</taxon>
        <taxon>Fungi</taxon>
        <taxon>Dikarya</taxon>
        <taxon>Ascomycota</taxon>
        <taxon>Pezizomycotina</taxon>
        <taxon>Leotiomycetes</taxon>
        <taxon>Erysiphales</taxon>
        <taxon>Erysiphaceae</taxon>
        <taxon>Erysiphe</taxon>
    </lineage>
</organism>
<dbReference type="GO" id="GO:0004521">
    <property type="term" value="F:RNA endonuclease activity"/>
    <property type="evidence" value="ECO:0007669"/>
    <property type="project" value="InterPro"/>
</dbReference>
<comment type="caution">
    <text evidence="3">The sequence shown here is derived from an EMBL/GenBank/DDBJ whole genome shotgun (WGS) entry which is preliminary data.</text>
</comment>
<evidence type="ECO:0000313" key="3">
    <source>
        <dbReference type="EMBL" id="POS83081.1"/>
    </source>
</evidence>
<evidence type="ECO:0000256" key="1">
    <source>
        <dbReference type="ARBA" id="ARBA00022722"/>
    </source>
</evidence>
<reference evidence="3 4" key="1">
    <citation type="submission" date="2017-10" db="EMBL/GenBank/DDBJ databases">
        <title>Development of genomic resources for the powdery mildew, Erysiphe pulchra.</title>
        <authorList>
            <person name="Wadl P.A."/>
            <person name="Mack B.M."/>
            <person name="Moore G."/>
            <person name="Beltz S.B."/>
        </authorList>
    </citation>
    <scope>NUCLEOTIDE SEQUENCE [LARGE SCALE GENOMIC DNA]</scope>
    <source>
        <strain evidence="3">Cflorida</strain>
    </source>
</reference>
<accession>A0A2S4PM54</accession>
<gene>
    <name evidence="3" type="ORF">EPUL_003737</name>
</gene>
<protein>
    <submittedName>
        <fullName evidence="3">Uncharacterized protein</fullName>
    </submittedName>
</protein>
<evidence type="ECO:0000256" key="2">
    <source>
        <dbReference type="ARBA" id="ARBA00022801"/>
    </source>
</evidence>
<dbReference type="InterPro" id="IPR000026">
    <property type="entry name" value="N1-like"/>
</dbReference>
<dbReference type="Pfam" id="PF00545">
    <property type="entry name" value="Ribonuclease"/>
    <property type="match status" value="1"/>
</dbReference>
<dbReference type="EMBL" id="PEDP01001910">
    <property type="protein sequence ID" value="POS83081.1"/>
    <property type="molecule type" value="Genomic_DNA"/>
</dbReference>
<keyword evidence="4" id="KW-1185">Reference proteome</keyword>
<keyword evidence="1" id="KW-0540">Nuclease</keyword>
<keyword evidence="2" id="KW-0378">Hydrolase</keyword>
<name>A0A2S4PM54_9PEZI</name>
<dbReference type="Proteomes" id="UP000237438">
    <property type="component" value="Unassembled WGS sequence"/>
</dbReference>
<dbReference type="SUPFAM" id="SSF53933">
    <property type="entry name" value="Microbial ribonucleases"/>
    <property type="match status" value="1"/>
</dbReference>
<evidence type="ECO:0000313" key="4">
    <source>
        <dbReference type="Proteomes" id="UP000237438"/>
    </source>
</evidence>
<dbReference type="InterPro" id="IPR016191">
    <property type="entry name" value="Ribonuclease/ribotoxin"/>
</dbReference>